<feature type="domain" description="DUF6589" evidence="1">
    <location>
        <begin position="43"/>
        <end position="180"/>
    </location>
</feature>
<dbReference type="Pfam" id="PF20231">
    <property type="entry name" value="DUF6589"/>
    <property type="match status" value="1"/>
</dbReference>
<comment type="caution">
    <text evidence="2">The sequence shown here is derived from an EMBL/GenBank/DDBJ whole genome shotgun (WGS) entry which is preliminary data.</text>
</comment>
<dbReference type="Proteomes" id="UP001634394">
    <property type="component" value="Unassembled WGS sequence"/>
</dbReference>
<evidence type="ECO:0000259" key="1">
    <source>
        <dbReference type="Pfam" id="PF20231"/>
    </source>
</evidence>
<feature type="non-terminal residue" evidence="2">
    <location>
        <position position="181"/>
    </location>
</feature>
<accession>A0ABD3UF65</accession>
<dbReference type="EMBL" id="JBJQND010000016">
    <property type="protein sequence ID" value="KAL3847093.1"/>
    <property type="molecule type" value="Genomic_DNA"/>
</dbReference>
<proteinExistence type="predicted"/>
<name>A0ABD3UF65_SINWO</name>
<organism evidence="2 3">
    <name type="scientific">Sinanodonta woodiana</name>
    <name type="common">Chinese pond mussel</name>
    <name type="synonym">Anodonta woodiana</name>
    <dbReference type="NCBI Taxonomy" id="1069815"/>
    <lineage>
        <taxon>Eukaryota</taxon>
        <taxon>Metazoa</taxon>
        <taxon>Spiralia</taxon>
        <taxon>Lophotrochozoa</taxon>
        <taxon>Mollusca</taxon>
        <taxon>Bivalvia</taxon>
        <taxon>Autobranchia</taxon>
        <taxon>Heteroconchia</taxon>
        <taxon>Palaeoheterodonta</taxon>
        <taxon>Unionida</taxon>
        <taxon>Unionoidea</taxon>
        <taxon>Unionidae</taxon>
        <taxon>Unioninae</taxon>
        <taxon>Sinanodonta</taxon>
    </lineage>
</organism>
<dbReference type="InterPro" id="IPR046496">
    <property type="entry name" value="DUF6589"/>
</dbReference>
<keyword evidence="3" id="KW-1185">Reference proteome</keyword>
<dbReference type="AlphaFoldDB" id="A0ABD3UF65"/>
<sequence length="181" mass="20845">TSDRRTLSLHLFNIYAIIDRVVPEPKLNVFAIPNLNSLTFIPSVHEQQMLMKELTFIFGTSIIKTLPQISRYFQGIYPVHLNHRYSEFAGIKTTQYPLGLYDCNENKTQEMIQLLKKLSDLYVPCRNGEIIEPVFFGGDRLTDERVQGAQNAMSNAGSAIERLEGFISKIEDFHRLMNFLE</sequence>
<reference evidence="2 3" key="1">
    <citation type="submission" date="2024-11" db="EMBL/GenBank/DDBJ databases">
        <title>Chromosome-level genome assembly of the freshwater bivalve Anodonta woodiana.</title>
        <authorList>
            <person name="Chen X."/>
        </authorList>
    </citation>
    <scope>NUCLEOTIDE SEQUENCE [LARGE SCALE GENOMIC DNA]</scope>
    <source>
        <strain evidence="2">MN2024</strain>
        <tissue evidence="2">Gills</tissue>
    </source>
</reference>
<evidence type="ECO:0000313" key="2">
    <source>
        <dbReference type="EMBL" id="KAL3847093.1"/>
    </source>
</evidence>
<evidence type="ECO:0000313" key="3">
    <source>
        <dbReference type="Proteomes" id="UP001634394"/>
    </source>
</evidence>
<protein>
    <recommendedName>
        <fullName evidence="1">DUF6589 domain-containing protein</fullName>
    </recommendedName>
</protein>
<gene>
    <name evidence="2" type="ORF">ACJMK2_018023</name>
</gene>
<feature type="non-terminal residue" evidence="2">
    <location>
        <position position="1"/>
    </location>
</feature>